<dbReference type="PANTHER" id="PTHR45138">
    <property type="entry name" value="REGULATORY COMPONENTS OF SENSORY TRANSDUCTION SYSTEM"/>
    <property type="match status" value="1"/>
</dbReference>
<dbReference type="InterPro" id="IPR000160">
    <property type="entry name" value="GGDEF_dom"/>
</dbReference>
<feature type="transmembrane region" description="Helical" evidence="3">
    <location>
        <begin position="99"/>
        <end position="119"/>
    </location>
</feature>
<reference evidence="5 6" key="1">
    <citation type="submission" date="2018-04" db="EMBL/GenBank/DDBJ databases">
        <authorList>
            <person name="Hagen T."/>
        </authorList>
    </citation>
    <scope>NUCLEOTIDE SEQUENCE [LARGE SCALE GENOMIC DNA]</scope>
    <source>
        <strain evidence="5 6">TPD7009</strain>
    </source>
</reference>
<evidence type="ECO:0000313" key="6">
    <source>
        <dbReference type="Proteomes" id="UP000244335"/>
    </source>
</evidence>
<comment type="caution">
    <text evidence="5">The sequence shown here is derived from an EMBL/GenBank/DDBJ whole genome shotgun (WGS) entry which is preliminary data.</text>
</comment>
<protein>
    <recommendedName>
        <fullName evidence="1">diguanylate cyclase</fullName>
        <ecNumber evidence="1">2.7.7.65</ecNumber>
    </recommendedName>
</protein>
<dbReference type="GO" id="GO:0005886">
    <property type="term" value="C:plasma membrane"/>
    <property type="evidence" value="ECO:0007669"/>
    <property type="project" value="TreeGrafter"/>
</dbReference>
<dbReference type="EMBL" id="QDFR01000003">
    <property type="protein sequence ID" value="PVE54049.1"/>
    <property type="molecule type" value="Genomic_DNA"/>
</dbReference>
<feature type="domain" description="GGDEF" evidence="4">
    <location>
        <begin position="239"/>
        <end position="370"/>
    </location>
</feature>
<dbReference type="CDD" id="cd01949">
    <property type="entry name" value="GGDEF"/>
    <property type="match status" value="1"/>
</dbReference>
<proteinExistence type="predicted"/>
<comment type="catalytic activity">
    <reaction evidence="2">
        <text>2 GTP = 3',3'-c-di-GMP + 2 diphosphate</text>
        <dbReference type="Rhea" id="RHEA:24898"/>
        <dbReference type="ChEBI" id="CHEBI:33019"/>
        <dbReference type="ChEBI" id="CHEBI:37565"/>
        <dbReference type="ChEBI" id="CHEBI:58805"/>
        <dbReference type="EC" id="2.7.7.65"/>
    </reaction>
</comment>
<evidence type="ECO:0000256" key="1">
    <source>
        <dbReference type="ARBA" id="ARBA00012528"/>
    </source>
</evidence>
<dbReference type="AlphaFoldDB" id="A0AA92C3D1"/>
<dbReference type="NCBIfam" id="TIGR00254">
    <property type="entry name" value="GGDEF"/>
    <property type="match status" value="1"/>
</dbReference>
<dbReference type="SUPFAM" id="SSF55073">
    <property type="entry name" value="Nucleotide cyclase"/>
    <property type="match status" value="1"/>
</dbReference>
<evidence type="ECO:0000313" key="5">
    <source>
        <dbReference type="EMBL" id="PVE54049.1"/>
    </source>
</evidence>
<dbReference type="InterPro" id="IPR043128">
    <property type="entry name" value="Rev_trsase/Diguanyl_cyclase"/>
</dbReference>
<evidence type="ECO:0000259" key="4">
    <source>
        <dbReference type="PROSITE" id="PS50887"/>
    </source>
</evidence>
<dbReference type="PROSITE" id="PS50887">
    <property type="entry name" value="GGDEF"/>
    <property type="match status" value="1"/>
</dbReference>
<feature type="transmembrane region" description="Helical" evidence="3">
    <location>
        <begin position="70"/>
        <end position="87"/>
    </location>
</feature>
<keyword evidence="3" id="KW-0812">Transmembrane</keyword>
<evidence type="ECO:0000256" key="3">
    <source>
        <dbReference type="SAM" id="Phobius"/>
    </source>
</evidence>
<accession>A0AA92C3D1</accession>
<keyword evidence="3" id="KW-0472">Membrane</keyword>
<dbReference type="Gene3D" id="3.30.70.270">
    <property type="match status" value="1"/>
</dbReference>
<sequence>MEVLMRRLSSGAILNFAPLRWIVSIDPALPHEVRKRLGNMFFSSTKPFFLGAANSTAVLSVAFYRIGDPVFLVIIALEVMLLVARLAAIRTAERSKAPFFVVGLTWALMQAFTISLVVLSRDIPMTIIVLASSLAAIGSIIGRNFAAPRYAMTQVLLLDLSFKASFSFLYPEFLPLILCQTVLFFLMNLTMIEQQRSVTVRAIVAEIESRTQSFRDPLTGLLNRRGMERAFESLTVDGARPSLLFLDLDNFKQVNDGHGHRVGDLLLEEVGRRLTSTIGPDAVACRLGGDEFLILCKERTVQGIENLGARLIASLSAPYDIGSMGTAHVGASIGAALGGKDTDLTEMMVLADKALYGAKGNGKGQCVLAT</sequence>
<dbReference type="Pfam" id="PF00990">
    <property type="entry name" value="GGDEF"/>
    <property type="match status" value="1"/>
</dbReference>
<dbReference type="GO" id="GO:0043709">
    <property type="term" value="P:cell adhesion involved in single-species biofilm formation"/>
    <property type="evidence" value="ECO:0007669"/>
    <property type="project" value="TreeGrafter"/>
</dbReference>
<gene>
    <name evidence="5" type="ORF">DC430_12460</name>
</gene>
<dbReference type="InterPro" id="IPR029787">
    <property type="entry name" value="Nucleotide_cyclase"/>
</dbReference>
<dbReference type="SMART" id="SM00267">
    <property type="entry name" value="GGDEF"/>
    <property type="match status" value="1"/>
</dbReference>
<organism evidence="5 6">
    <name type="scientific">Rhizobium rhizogenes</name>
    <name type="common">Agrobacterium rhizogenes</name>
    <dbReference type="NCBI Taxonomy" id="359"/>
    <lineage>
        <taxon>Bacteria</taxon>
        <taxon>Pseudomonadati</taxon>
        <taxon>Pseudomonadota</taxon>
        <taxon>Alphaproteobacteria</taxon>
        <taxon>Hyphomicrobiales</taxon>
        <taxon>Rhizobiaceae</taxon>
        <taxon>Rhizobium/Agrobacterium group</taxon>
        <taxon>Rhizobium</taxon>
    </lineage>
</organism>
<dbReference type="PANTHER" id="PTHR45138:SF9">
    <property type="entry name" value="DIGUANYLATE CYCLASE DGCM-RELATED"/>
    <property type="match status" value="1"/>
</dbReference>
<dbReference type="EC" id="2.7.7.65" evidence="1"/>
<dbReference type="InterPro" id="IPR050469">
    <property type="entry name" value="Diguanylate_Cyclase"/>
</dbReference>
<dbReference type="Proteomes" id="UP000244335">
    <property type="component" value="Unassembled WGS sequence"/>
</dbReference>
<keyword evidence="3" id="KW-1133">Transmembrane helix</keyword>
<feature type="transmembrane region" description="Helical" evidence="3">
    <location>
        <begin position="167"/>
        <end position="187"/>
    </location>
</feature>
<name>A0AA92C3D1_RHIRH</name>
<dbReference type="GO" id="GO:0052621">
    <property type="term" value="F:diguanylate cyclase activity"/>
    <property type="evidence" value="ECO:0007669"/>
    <property type="project" value="UniProtKB-EC"/>
</dbReference>
<evidence type="ECO:0000256" key="2">
    <source>
        <dbReference type="ARBA" id="ARBA00034247"/>
    </source>
</evidence>
<feature type="transmembrane region" description="Helical" evidence="3">
    <location>
        <begin position="125"/>
        <end position="146"/>
    </location>
</feature>
<dbReference type="GO" id="GO:1902201">
    <property type="term" value="P:negative regulation of bacterial-type flagellum-dependent cell motility"/>
    <property type="evidence" value="ECO:0007669"/>
    <property type="project" value="TreeGrafter"/>
</dbReference>